<gene>
    <name evidence="1" type="ORF">JDV76_01210</name>
</gene>
<organism evidence="1 2">
    <name type="scientific">Corynebacterium marambiense</name>
    <dbReference type="NCBI Taxonomy" id="2765364"/>
    <lineage>
        <taxon>Bacteria</taxon>
        <taxon>Bacillati</taxon>
        <taxon>Actinomycetota</taxon>
        <taxon>Actinomycetes</taxon>
        <taxon>Mycobacteriales</taxon>
        <taxon>Corynebacteriaceae</taxon>
        <taxon>Corynebacterium</taxon>
    </lineage>
</organism>
<name>A0ABS0VS57_9CORY</name>
<dbReference type="EMBL" id="JAEIOT010000004">
    <property type="protein sequence ID" value="MBI8999603.1"/>
    <property type="molecule type" value="Genomic_DNA"/>
</dbReference>
<protein>
    <submittedName>
        <fullName evidence="1">Uncharacterized protein</fullName>
    </submittedName>
</protein>
<evidence type="ECO:0000313" key="1">
    <source>
        <dbReference type="EMBL" id="MBI8999603.1"/>
    </source>
</evidence>
<reference evidence="1 2" key="1">
    <citation type="submission" date="2020-12" db="EMBL/GenBank/DDBJ databases">
        <title>Genome public.</title>
        <authorList>
            <person name="Sun Q."/>
        </authorList>
    </citation>
    <scope>NUCLEOTIDE SEQUENCE [LARGE SCALE GENOMIC DNA]</scope>
    <source>
        <strain evidence="1 2">CCM 8864</strain>
    </source>
</reference>
<keyword evidence="2" id="KW-1185">Reference proteome</keyword>
<accession>A0ABS0VS57</accession>
<dbReference type="RefSeq" id="WP_198735049.1">
    <property type="nucleotide sequence ID" value="NZ_JAEIOT010000004.1"/>
</dbReference>
<sequence length="157" mass="17851">MGLNPGKRHRNLVDMTVDPEGFEYVVSGDAAEGMNFPVHLGGGTVLQVRTMERGKLIVDFSLNQYVEPGYQGNVTQGNVDVARIDCCHSEVHRHQFYRDNRPQKRYIIKDLKCVSSHKDAENLVSDSYDPCYSTMVDNWELYLERWDDGDAHGGKNN</sequence>
<dbReference type="Proteomes" id="UP000625574">
    <property type="component" value="Unassembled WGS sequence"/>
</dbReference>
<proteinExistence type="predicted"/>
<evidence type="ECO:0000313" key="2">
    <source>
        <dbReference type="Proteomes" id="UP000625574"/>
    </source>
</evidence>
<comment type="caution">
    <text evidence="1">The sequence shown here is derived from an EMBL/GenBank/DDBJ whole genome shotgun (WGS) entry which is preliminary data.</text>
</comment>